<dbReference type="OrthoDB" id="9514740at2759"/>
<reference evidence="1" key="1">
    <citation type="submission" date="2021-06" db="EMBL/GenBank/DDBJ databases">
        <authorList>
            <person name="Kallberg Y."/>
            <person name="Tangrot J."/>
            <person name="Rosling A."/>
        </authorList>
    </citation>
    <scope>NUCLEOTIDE SEQUENCE</scope>
    <source>
        <strain evidence="1">IN212</strain>
    </source>
</reference>
<proteinExistence type="predicted"/>
<evidence type="ECO:0000313" key="1">
    <source>
        <dbReference type="EMBL" id="CAG8741536.1"/>
    </source>
</evidence>
<name>A0A9N9NLB5_9GLOM</name>
<sequence>DANVLQLYHGTKHSCNIKELNSADMLCKNAECCTCGIVRNGPRLSLAKTCEIGSKYVLRKQIIEMYRINEKDTRIEGDGVSHSQERQPVPEELNTLEKFLLEKVSDKCQL</sequence>
<accession>A0A9N9NLB5</accession>
<dbReference type="Proteomes" id="UP000789396">
    <property type="component" value="Unassembled WGS sequence"/>
</dbReference>
<gene>
    <name evidence="1" type="ORF">RFULGI_LOCUS12901</name>
</gene>
<feature type="non-terminal residue" evidence="1">
    <location>
        <position position="110"/>
    </location>
</feature>
<dbReference type="EMBL" id="CAJVPZ010032302">
    <property type="protein sequence ID" value="CAG8741536.1"/>
    <property type="molecule type" value="Genomic_DNA"/>
</dbReference>
<dbReference type="AlphaFoldDB" id="A0A9N9NLB5"/>
<comment type="caution">
    <text evidence="1">The sequence shown here is derived from an EMBL/GenBank/DDBJ whole genome shotgun (WGS) entry which is preliminary data.</text>
</comment>
<keyword evidence="2" id="KW-1185">Reference proteome</keyword>
<feature type="non-terminal residue" evidence="1">
    <location>
        <position position="1"/>
    </location>
</feature>
<organism evidence="1 2">
    <name type="scientific">Racocetra fulgida</name>
    <dbReference type="NCBI Taxonomy" id="60492"/>
    <lineage>
        <taxon>Eukaryota</taxon>
        <taxon>Fungi</taxon>
        <taxon>Fungi incertae sedis</taxon>
        <taxon>Mucoromycota</taxon>
        <taxon>Glomeromycotina</taxon>
        <taxon>Glomeromycetes</taxon>
        <taxon>Diversisporales</taxon>
        <taxon>Gigasporaceae</taxon>
        <taxon>Racocetra</taxon>
    </lineage>
</organism>
<evidence type="ECO:0000313" key="2">
    <source>
        <dbReference type="Proteomes" id="UP000789396"/>
    </source>
</evidence>
<protein>
    <submittedName>
        <fullName evidence="1">14060_t:CDS:1</fullName>
    </submittedName>
</protein>